<protein>
    <submittedName>
        <fullName evidence="3">Pentatricopeptide repeat-containing protein</fullName>
    </submittedName>
</protein>
<dbReference type="GO" id="GO:0009451">
    <property type="term" value="P:RNA modification"/>
    <property type="evidence" value="ECO:0007669"/>
    <property type="project" value="InterPro"/>
</dbReference>
<dbReference type="AlphaFoldDB" id="A0AAP0B6B1"/>
<name>A0AAP0B6B1_9ASPA</name>
<dbReference type="InterPro" id="IPR046848">
    <property type="entry name" value="E_motif"/>
</dbReference>
<dbReference type="Proteomes" id="UP001418222">
    <property type="component" value="Unassembled WGS sequence"/>
</dbReference>
<feature type="repeat" description="PPR" evidence="2">
    <location>
        <begin position="96"/>
        <end position="130"/>
    </location>
</feature>
<gene>
    <name evidence="3" type="primary">PCMP-E44</name>
    <name evidence="3" type="ORF">KSP39_PZI016557</name>
</gene>
<dbReference type="InterPro" id="IPR011990">
    <property type="entry name" value="TPR-like_helical_dom_sf"/>
</dbReference>
<dbReference type="PANTHER" id="PTHR47926">
    <property type="entry name" value="PENTATRICOPEPTIDE REPEAT-CONTAINING PROTEIN"/>
    <property type="match status" value="1"/>
</dbReference>
<dbReference type="GO" id="GO:0003723">
    <property type="term" value="F:RNA binding"/>
    <property type="evidence" value="ECO:0007669"/>
    <property type="project" value="InterPro"/>
</dbReference>
<evidence type="ECO:0000256" key="1">
    <source>
        <dbReference type="ARBA" id="ARBA00022737"/>
    </source>
</evidence>
<dbReference type="Pfam" id="PF20431">
    <property type="entry name" value="E_motif"/>
    <property type="match status" value="1"/>
</dbReference>
<keyword evidence="4" id="KW-1185">Reference proteome</keyword>
<proteinExistence type="predicted"/>
<feature type="repeat" description="PPR" evidence="2">
    <location>
        <begin position="298"/>
        <end position="332"/>
    </location>
</feature>
<dbReference type="Pfam" id="PF01535">
    <property type="entry name" value="PPR"/>
    <property type="match status" value="2"/>
</dbReference>
<dbReference type="NCBIfam" id="TIGR00756">
    <property type="entry name" value="PPR"/>
    <property type="match status" value="4"/>
</dbReference>
<organism evidence="3 4">
    <name type="scientific">Platanthera zijinensis</name>
    <dbReference type="NCBI Taxonomy" id="2320716"/>
    <lineage>
        <taxon>Eukaryota</taxon>
        <taxon>Viridiplantae</taxon>
        <taxon>Streptophyta</taxon>
        <taxon>Embryophyta</taxon>
        <taxon>Tracheophyta</taxon>
        <taxon>Spermatophyta</taxon>
        <taxon>Magnoliopsida</taxon>
        <taxon>Liliopsida</taxon>
        <taxon>Asparagales</taxon>
        <taxon>Orchidaceae</taxon>
        <taxon>Orchidoideae</taxon>
        <taxon>Orchideae</taxon>
        <taxon>Orchidinae</taxon>
        <taxon>Platanthera</taxon>
    </lineage>
</organism>
<dbReference type="PANTHER" id="PTHR47926:SF347">
    <property type="entry name" value="PENTATRICOPEPTIDE REPEAT-CONTAINING PROTEIN"/>
    <property type="match status" value="1"/>
</dbReference>
<dbReference type="PROSITE" id="PS51375">
    <property type="entry name" value="PPR"/>
    <property type="match status" value="3"/>
</dbReference>
<accession>A0AAP0B6B1</accession>
<dbReference type="FunFam" id="1.25.40.10:FF:000090">
    <property type="entry name" value="Pentatricopeptide repeat-containing protein, chloroplastic"/>
    <property type="match status" value="1"/>
</dbReference>
<dbReference type="Gene3D" id="1.25.40.10">
    <property type="entry name" value="Tetratricopeptide repeat domain"/>
    <property type="match status" value="4"/>
</dbReference>
<evidence type="ECO:0000313" key="3">
    <source>
        <dbReference type="EMBL" id="KAK8930570.1"/>
    </source>
</evidence>
<evidence type="ECO:0000313" key="4">
    <source>
        <dbReference type="Proteomes" id="UP001418222"/>
    </source>
</evidence>
<keyword evidence="1" id="KW-0677">Repeat</keyword>
<comment type="caution">
    <text evidence="3">The sequence shown here is derived from an EMBL/GenBank/DDBJ whole genome shotgun (WGS) entry which is preliminary data.</text>
</comment>
<feature type="repeat" description="PPR" evidence="2">
    <location>
        <begin position="197"/>
        <end position="231"/>
    </location>
</feature>
<dbReference type="InterPro" id="IPR046960">
    <property type="entry name" value="PPR_At4g14850-like_plant"/>
</dbReference>
<dbReference type="InterPro" id="IPR002885">
    <property type="entry name" value="PPR_rpt"/>
</dbReference>
<dbReference type="Pfam" id="PF13041">
    <property type="entry name" value="PPR_2"/>
    <property type="match status" value="3"/>
</dbReference>
<reference evidence="3 4" key="1">
    <citation type="journal article" date="2022" name="Nat. Plants">
        <title>Genomes of leafy and leafless Platanthera orchids illuminate the evolution of mycoheterotrophy.</title>
        <authorList>
            <person name="Li M.H."/>
            <person name="Liu K.W."/>
            <person name="Li Z."/>
            <person name="Lu H.C."/>
            <person name="Ye Q.L."/>
            <person name="Zhang D."/>
            <person name="Wang J.Y."/>
            <person name="Li Y.F."/>
            <person name="Zhong Z.M."/>
            <person name="Liu X."/>
            <person name="Yu X."/>
            <person name="Liu D.K."/>
            <person name="Tu X.D."/>
            <person name="Liu B."/>
            <person name="Hao Y."/>
            <person name="Liao X.Y."/>
            <person name="Jiang Y.T."/>
            <person name="Sun W.H."/>
            <person name="Chen J."/>
            <person name="Chen Y.Q."/>
            <person name="Ai Y."/>
            <person name="Zhai J.W."/>
            <person name="Wu S.S."/>
            <person name="Zhou Z."/>
            <person name="Hsiao Y.Y."/>
            <person name="Wu W.L."/>
            <person name="Chen Y.Y."/>
            <person name="Lin Y.F."/>
            <person name="Hsu J.L."/>
            <person name="Li C.Y."/>
            <person name="Wang Z.W."/>
            <person name="Zhao X."/>
            <person name="Zhong W.Y."/>
            <person name="Ma X.K."/>
            <person name="Ma L."/>
            <person name="Huang J."/>
            <person name="Chen G.Z."/>
            <person name="Huang M.Z."/>
            <person name="Huang L."/>
            <person name="Peng D.H."/>
            <person name="Luo Y.B."/>
            <person name="Zou S.Q."/>
            <person name="Chen S.P."/>
            <person name="Lan S."/>
            <person name="Tsai W.C."/>
            <person name="Van de Peer Y."/>
            <person name="Liu Z.J."/>
        </authorList>
    </citation>
    <scope>NUCLEOTIDE SEQUENCE [LARGE SCALE GENOMIC DNA]</scope>
    <source>
        <strain evidence="3">Lor287</strain>
    </source>
</reference>
<evidence type="ECO:0000256" key="2">
    <source>
        <dbReference type="PROSITE-ProRule" id="PRU00708"/>
    </source>
</evidence>
<dbReference type="EMBL" id="JBBWWQ010000014">
    <property type="protein sequence ID" value="KAK8930570.1"/>
    <property type="molecule type" value="Genomic_DNA"/>
</dbReference>
<sequence length="534" mass="59820">MAKLRAVLPITTNLRPTKNPRRDSNATFSPKRRCLSLFNSISSMRQLLQIHSHLLTSGVLLMDKFLTSEILRFCSLHPAGDLSHARLLLLHAPSPMPSSWNHVIRGLCLSSSSADAVAVFLEMRRREAAPNELTYPFVIKSCAELLDLCIGRQAHADSIKNGVEPVVYVENTLMHLYGLCGEVDDARKVFDQMPHRTVVSWNTLLGVYTDSLMVGEAVKLFGEMRDDVCEFDGTTYVILLSASALTGRLGFGRWIHNQIICRGIEVSVKLGTALVHMYAKCGSLEFAIMVFRRMPTKNVWTWSAMILGFAQHGCARAALDLFKRMKNCSMKPNYVTFLGVLCACSHAGLVDFGYQFFNEMVHVYSIKPNMSHYSAMVDVLGRKGRLLEAYNFIKSMPVDADAVVWRTLLNASQLHGIRDARGVGEAAKKRLLVLEPNRCGNYVIVANMYSEIGLWEEAAEVRKVMREEGHKKMAGESCIEIDGTNQRFLCGVASTSVYDKRINELLHGLHWNMKRHGVTDPSTHTQLQNFAFAN</sequence>
<dbReference type="FunFam" id="1.25.40.10:FF:000344">
    <property type="entry name" value="Pentatricopeptide repeat-containing protein"/>
    <property type="match status" value="1"/>
</dbReference>